<feature type="region of interest" description="Disordered" evidence="1">
    <location>
        <begin position="314"/>
        <end position="355"/>
    </location>
</feature>
<keyword evidence="2" id="KW-0472">Membrane</keyword>
<feature type="chain" id="PRO_5012835154" description="DUF7728 domain-containing protein" evidence="3">
    <location>
        <begin position="19"/>
        <end position="355"/>
    </location>
</feature>
<protein>
    <recommendedName>
        <fullName evidence="4">DUF7728 domain-containing protein</fullName>
    </recommendedName>
</protein>
<feature type="transmembrane region" description="Helical" evidence="2">
    <location>
        <begin position="278"/>
        <end position="303"/>
    </location>
</feature>
<feature type="signal peptide" evidence="3">
    <location>
        <begin position="1"/>
        <end position="18"/>
    </location>
</feature>
<evidence type="ECO:0000259" key="4">
    <source>
        <dbReference type="Pfam" id="PF24854"/>
    </source>
</evidence>
<dbReference type="AlphaFoldDB" id="A0A2B7XBI8"/>
<evidence type="ECO:0000256" key="2">
    <source>
        <dbReference type="SAM" id="Phobius"/>
    </source>
</evidence>
<reference evidence="5 6" key="1">
    <citation type="submission" date="2017-10" db="EMBL/GenBank/DDBJ databases">
        <title>Comparative genomics in systemic dimorphic fungi from Ajellomycetaceae.</title>
        <authorList>
            <person name="Munoz J.F."/>
            <person name="Mcewen J.G."/>
            <person name="Clay O.K."/>
            <person name="Cuomo C.A."/>
        </authorList>
    </citation>
    <scope>NUCLEOTIDE SEQUENCE [LARGE SCALE GENOMIC DNA]</scope>
    <source>
        <strain evidence="5 6">UAMH5409</strain>
    </source>
</reference>
<feature type="region of interest" description="Disordered" evidence="1">
    <location>
        <begin position="235"/>
        <end position="258"/>
    </location>
</feature>
<name>A0A2B7XBI8_9EURO</name>
<evidence type="ECO:0000313" key="5">
    <source>
        <dbReference type="EMBL" id="PGH09014.1"/>
    </source>
</evidence>
<proteinExistence type="predicted"/>
<evidence type="ECO:0000313" key="6">
    <source>
        <dbReference type="Proteomes" id="UP000223968"/>
    </source>
</evidence>
<feature type="compositionally biased region" description="Polar residues" evidence="1">
    <location>
        <begin position="248"/>
        <end position="258"/>
    </location>
</feature>
<dbReference type="OrthoDB" id="5409353at2759"/>
<gene>
    <name evidence="5" type="ORF">AJ79_05809</name>
</gene>
<dbReference type="EMBL" id="PDNB01000096">
    <property type="protein sequence ID" value="PGH09014.1"/>
    <property type="molecule type" value="Genomic_DNA"/>
</dbReference>
<dbReference type="Pfam" id="PF24854">
    <property type="entry name" value="DUF7728"/>
    <property type="match status" value="1"/>
</dbReference>
<keyword evidence="3" id="KW-0732">Signal</keyword>
<evidence type="ECO:0000256" key="1">
    <source>
        <dbReference type="SAM" id="MobiDB-lite"/>
    </source>
</evidence>
<keyword evidence="2" id="KW-1133">Transmembrane helix</keyword>
<sequence length="355" mass="38600">MMLPSLVAATTLALPASAFLLTAPAFRYINGEPHELDDSNLNQLELSARCVECPFPRITDEPRVVWEDKSDSQMYLNFTTDGDTLSMNGGQVYPMLVPPSELETVLHRQSDGKTSFPLPVGYVFERLSPSPPADDSGAELLIFNFMVIDVAGYPVPVDSVSLRVVQLPNGHLFMAGADVEKTTPRMSWRQCRRKPKCLKNLVFARIRSILESAKARAIAAASKLKGCGKNPFKGFTAPASSSDEKPSAGSNSDSGSGFHGSSVNGYSHALRVFVVPTLLGLSAGLFASVVGIIIGHGVAALWVRYRRASSARNYERVESGDDVEKEPLYVPESDELPPQYEDEDYGNVTLPAEKE</sequence>
<accession>A0A2B7XBI8</accession>
<evidence type="ECO:0000256" key="3">
    <source>
        <dbReference type="SAM" id="SignalP"/>
    </source>
</evidence>
<dbReference type="PANTHER" id="PTHR40622:SF2">
    <property type="match status" value="1"/>
</dbReference>
<feature type="compositionally biased region" description="Acidic residues" evidence="1">
    <location>
        <begin position="332"/>
        <end position="345"/>
    </location>
</feature>
<keyword evidence="2" id="KW-0812">Transmembrane</keyword>
<comment type="caution">
    <text evidence="5">The sequence shown here is derived from an EMBL/GenBank/DDBJ whole genome shotgun (WGS) entry which is preliminary data.</text>
</comment>
<organism evidence="5 6">
    <name type="scientific">Helicocarpus griseus UAMH5409</name>
    <dbReference type="NCBI Taxonomy" id="1447875"/>
    <lineage>
        <taxon>Eukaryota</taxon>
        <taxon>Fungi</taxon>
        <taxon>Dikarya</taxon>
        <taxon>Ascomycota</taxon>
        <taxon>Pezizomycotina</taxon>
        <taxon>Eurotiomycetes</taxon>
        <taxon>Eurotiomycetidae</taxon>
        <taxon>Onygenales</taxon>
        <taxon>Ajellomycetaceae</taxon>
        <taxon>Helicocarpus</taxon>
    </lineage>
</organism>
<keyword evidence="6" id="KW-1185">Reference proteome</keyword>
<dbReference type="InterPro" id="IPR056145">
    <property type="entry name" value="DUF7728"/>
</dbReference>
<dbReference type="PANTHER" id="PTHR40622">
    <property type="match status" value="1"/>
</dbReference>
<feature type="domain" description="DUF7728" evidence="4">
    <location>
        <begin position="46"/>
        <end position="181"/>
    </location>
</feature>
<dbReference type="Proteomes" id="UP000223968">
    <property type="component" value="Unassembled WGS sequence"/>
</dbReference>